<protein>
    <submittedName>
        <fullName evidence="2">Uncharacterized protein</fullName>
    </submittedName>
</protein>
<evidence type="ECO:0000313" key="3">
    <source>
        <dbReference type="Proteomes" id="UP001139369"/>
    </source>
</evidence>
<name>A0A9X1VPG7_9FLAO</name>
<sequence>MSKRNKPEDAWLLDAQVQYRIIENKSRWEVSLVFIDSKDPKHLLIQKIGDYHSKRLAEIYARNIQNTAAKDSRGKQKINKDDYHINNN</sequence>
<evidence type="ECO:0000313" key="2">
    <source>
        <dbReference type="EMBL" id="MCI2228250.1"/>
    </source>
</evidence>
<comment type="caution">
    <text evidence="2">The sequence shown here is derived from an EMBL/GenBank/DDBJ whole genome shotgun (WGS) entry which is preliminary data.</text>
</comment>
<gene>
    <name evidence="2" type="ORF">MC378_03655</name>
</gene>
<proteinExistence type="predicted"/>
<reference evidence="2" key="1">
    <citation type="submission" date="2022-02" db="EMBL/GenBank/DDBJ databases">
        <title>Polaribacter sp. MSW13, isolated from seawater.</title>
        <authorList>
            <person name="Kristyanto S."/>
            <person name="Jung J."/>
            <person name="Jeon C.O."/>
        </authorList>
    </citation>
    <scope>NUCLEOTIDE SEQUENCE</scope>
    <source>
        <strain evidence="2">MSW13</strain>
    </source>
</reference>
<feature type="region of interest" description="Disordered" evidence="1">
    <location>
        <begin position="68"/>
        <end position="88"/>
    </location>
</feature>
<dbReference type="RefSeq" id="WP_242177367.1">
    <property type="nucleotide sequence ID" value="NZ_JAKQYM010000002.1"/>
</dbReference>
<keyword evidence="3" id="KW-1185">Reference proteome</keyword>
<evidence type="ECO:0000256" key="1">
    <source>
        <dbReference type="SAM" id="MobiDB-lite"/>
    </source>
</evidence>
<organism evidence="2 3">
    <name type="scientific">Polaribacter marinus</name>
    <dbReference type="NCBI Taxonomy" id="2916838"/>
    <lineage>
        <taxon>Bacteria</taxon>
        <taxon>Pseudomonadati</taxon>
        <taxon>Bacteroidota</taxon>
        <taxon>Flavobacteriia</taxon>
        <taxon>Flavobacteriales</taxon>
        <taxon>Flavobacteriaceae</taxon>
    </lineage>
</organism>
<dbReference type="AlphaFoldDB" id="A0A9X1VPG7"/>
<dbReference type="EMBL" id="JAKQYM010000002">
    <property type="protein sequence ID" value="MCI2228250.1"/>
    <property type="molecule type" value="Genomic_DNA"/>
</dbReference>
<accession>A0A9X1VPG7</accession>
<feature type="compositionally biased region" description="Basic and acidic residues" evidence="1">
    <location>
        <begin position="70"/>
        <end position="88"/>
    </location>
</feature>
<dbReference type="Proteomes" id="UP001139369">
    <property type="component" value="Unassembled WGS sequence"/>
</dbReference>